<organism evidence="1 2">
    <name type="scientific">Sporosarcina aquimarina</name>
    <dbReference type="NCBI Taxonomy" id="114975"/>
    <lineage>
        <taxon>Bacteria</taxon>
        <taxon>Bacillati</taxon>
        <taxon>Bacillota</taxon>
        <taxon>Bacilli</taxon>
        <taxon>Bacillales</taxon>
        <taxon>Caryophanaceae</taxon>
        <taxon>Sporosarcina</taxon>
    </lineage>
</organism>
<protein>
    <recommendedName>
        <fullName evidence="3">DUF2187 domain-containing protein</fullName>
    </recommendedName>
</protein>
<proteinExistence type="predicted"/>
<evidence type="ECO:0000313" key="2">
    <source>
        <dbReference type="Proteomes" id="UP001280629"/>
    </source>
</evidence>
<gene>
    <name evidence="1" type="ORF">QT716_13965</name>
</gene>
<evidence type="ECO:0008006" key="3">
    <source>
        <dbReference type="Google" id="ProtNLM"/>
    </source>
</evidence>
<dbReference type="Proteomes" id="UP001280629">
    <property type="component" value="Unassembled WGS sequence"/>
</dbReference>
<reference evidence="1 2" key="1">
    <citation type="submission" date="2023-06" db="EMBL/GenBank/DDBJ databases">
        <title>Sporosarcina sp. nov., isolated from Korean traditional fermented seafood 'Jeotgal'.</title>
        <authorList>
            <person name="Yang A.-I."/>
            <person name="Shin N.-R."/>
        </authorList>
    </citation>
    <scope>NUCLEOTIDE SEQUENCE [LARGE SCALE GENOMIC DNA]</scope>
    <source>
        <strain evidence="1 2">KCTC3840</strain>
    </source>
</reference>
<evidence type="ECO:0000313" key="1">
    <source>
        <dbReference type="EMBL" id="MDW0111127.1"/>
    </source>
</evidence>
<dbReference type="RefSeq" id="WP_317936732.1">
    <property type="nucleotide sequence ID" value="NZ_JAUBDH010000010.1"/>
</dbReference>
<keyword evidence="2" id="KW-1185">Reference proteome</keyword>
<comment type="caution">
    <text evidence="1">The sequence shown here is derived from an EMBL/GenBank/DDBJ whole genome shotgun (WGS) entry which is preliminary data.</text>
</comment>
<accession>A0ABU4G656</accession>
<sequence length="69" mass="7827">MSKYSVYVEFDGGKDYQFETITNPLNVEPISINGSEMIFTEDEYGINKAQVTKIEVVEIGKGKIGEYIR</sequence>
<name>A0ABU4G656_9BACL</name>
<dbReference type="EMBL" id="JAUBDH010000010">
    <property type="protein sequence ID" value="MDW0111127.1"/>
    <property type="molecule type" value="Genomic_DNA"/>
</dbReference>